<evidence type="ECO:0000313" key="12">
    <source>
        <dbReference type="EMBL" id="ODH16401.1"/>
    </source>
</evidence>
<dbReference type="InterPro" id="IPR006676">
    <property type="entry name" value="tRNA_splic"/>
</dbReference>
<feature type="region of interest" description="Disordered" evidence="8">
    <location>
        <begin position="561"/>
        <end position="588"/>
    </location>
</feature>
<comment type="similarity">
    <text evidence="2">Belongs to the tRNA-intron endonuclease family.</text>
</comment>
<dbReference type="PANTHER" id="PTHR21227">
    <property type="entry name" value="TRNA-SPLICING ENDONUCLEASE SUBUNIT SEN2"/>
    <property type="match status" value="1"/>
</dbReference>
<dbReference type="AlphaFoldDB" id="A0A1D2J7Z3"/>
<evidence type="ECO:0000256" key="5">
    <source>
        <dbReference type="ARBA" id="ARBA00022723"/>
    </source>
</evidence>
<comment type="caution">
    <text evidence="12">The sequence shown here is derived from an EMBL/GenBank/DDBJ whole genome shotgun (WGS) entry which is preliminary data.</text>
</comment>
<dbReference type="FunFam" id="3.40.1350.10:FF:000007">
    <property type="entry name" value="tRNA-splicing endonuclease subunit Sen2"/>
    <property type="match status" value="1"/>
</dbReference>
<feature type="region of interest" description="Disordered" evidence="8">
    <location>
        <begin position="332"/>
        <end position="352"/>
    </location>
</feature>
<dbReference type="GO" id="GO:0000213">
    <property type="term" value="F:tRNA-intron lyase activity"/>
    <property type="evidence" value="ECO:0007669"/>
    <property type="project" value="UniProtKB-EC"/>
</dbReference>
<dbReference type="SUPFAM" id="SSF144206">
    <property type="entry name" value="NOB1 zinc finger-like"/>
    <property type="match status" value="1"/>
</dbReference>
<evidence type="ECO:0000313" key="13">
    <source>
        <dbReference type="Proteomes" id="UP000242814"/>
    </source>
</evidence>
<evidence type="ECO:0000259" key="11">
    <source>
        <dbReference type="Pfam" id="PF17146"/>
    </source>
</evidence>
<dbReference type="VEuPathDB" id="FungiDB:PADG_07459"/>
<dbReference type="PANTHER" id="PTHR21227:SF0">
    <property type="entry name" value="TRNA-SPLICING ENDONUCLEASE SUBUNIT SEN2"/>
    <property type="match status" value="1"/>
</dbReference>
<feature type="domain" description="Nin one binding (NOB1) Zn-ribbon-like" evidence="10">
    <location>
        <begin position="273"/>
        <end position="344"/>
    </location>
</feature>
<evidence type="ECO:0000256" key="1">
    <source>
        <dbReference type="ARBA" id="ARBA00005858"/>
    </source>
</evidence>
<dbReference type="InterPro" id="IPR011856">
    <property type="entry name" value="tRNA_endonuc-like_dom_sf"/>
</dbReference>
<dbReference type="GO" id="GO:0046872">
    <property type="term" value="F:metal ion binding"/>
    <property type="evidence" value="ECO:0007669"/>
    <property type="project" value="UniProtKB-KW"/>
</dbReference>
<name>A0A1D2J7Z3_PARBR</name>
<dbReference type="Gene3D" id="3.40.1350.10">
    <property type="match status" value="1"/>
</dbReference>
<comment type="similarity">
    <text evidence="1">Belongs to the NOB1 family.</text>
</comment>
<feature type="domain" description="Ribonuclease PIN" evidence="11">
    <location>
        <begin position="13"/>
        <end position="104"/>
    </location>
</feature>
<feature type="compositionally biased region" description="Basic and acidic residues" evidence="8">
    <location>
        <begin position="576"/>
        <end position="588"/>
    </location>
</feature>
<dbReference type="GO" id="GO:0006364">
    <property type="term" value="P:rRNA processing"/>
    <property type="evidence" value="ECO:0007669"/>
    <property type="project" value="UniProtKB-ARBA"/>
</dbReference>
<evidence type="ECO:0000256" key="6">
    <source>
        <dbReference type="ARBA" id="ARBA00022801"/>
    </source>
</evidence>
<dbReference type="VEuPathDB" id="FungiDB:PABG_04010"/>
<dbReference type="GO" id="GO:0031981">
    <property type="term" value="C:nuclear lumen"/>
    <property type="evidence" value="ECO:0007669"/>
    <property type="project" value="UniProtKB-ARBA"/>
</dbReference>
<keyword evidence="5" id="KW-0479">Metal-binding</keyword>
<protein>
    <recommendedName>
        <fullName evidence="3">tRNA-intron lyase</fullName>
        <ecNumber evidence="3">4.6.1.16</ecNumber>
    </recommendedName>
</protein>
<dbReference type="Gene3D" id="3.40.50.1010">
    <property type="entry name" value="5'-nuclease"/>
    <property type="match status" value="1"/>
</dbReference>
<reference evidence="12 13" key="1">
    <citation type="submission" date="2016-06" db="EMBL/GenBank/DDBJ databases">
        <authorList>
            <person name="Kjaerup R.B."/>
            <person name="Dalgaard T.S."/>
            <person name="Juul-Madsen H.R."/>
        </authorList>
    </citation>
    <scope>NUCLEOTIDE SEQUENCE [LARGE SCALE GENOMIC DNA]</scope>
    <source>
        <strain evidence="12 13">Pb300</strain>
    </source>
</reference>
<keyword evidence="12" id="KW-0255">Endonuclease</keyword>
<dbReference type="VEuPathDB" id="FungiDB:PADG_12304"/>
<dbReference type="VEuPathDB" id="FungiDB:PABG_04008"/>
<feature type="region of interest" description="Disordered" evidence="8">
    <location>
        <begin position="177"/>
        <end position="213"/>
    </location>
</feature>
<keyword evidence="4" id="KW-0540">Nuclease</keyword>
<dbReference type="Pfam" id="PF08772">
    <property type="entry name" value="Zn_ribbon_NOB1"/>
    <property type="match status" value="1"/>
</dbReference>
<proteinExistence type="inferred from homology"/>
<organism evidence="12 13">
    <name type="scientific">Paracoccidioides brasiliensis</name>
    <dbReference type="NCBI Taxonomy" id="121759"/>
    <lineage>
        <taxon>Eukaryota</taxon>
        <taxon>Fungi</taxon>
        <taxon>Dikarya</taxon>
        <taxon>Ascomycota</taxon>
        <taxon>Pezizomycotina</taxon>
        <taxon>Eurotiomycetes</taxon>
        <taxon>Eurotiomycetidae</taxon>
        <taxon>Onygenales</taxon>
        <taxon>Ajellomycetaceae</taxon>
        <taxon>Paracoccidioides</taxon>
    </lineage>
</organism>
<dbReference type="CDD" id="cd22363">
    <property type="entry name" value="tRNA-intron_lyase_C"/>
    <property type="match status" value="1"/>
</dbReference>
<keyword evidence="6" id="KW-0378">Hydrolase</keyword>
<dbReference type="InterPro" id="IPR014881">
    <property type="entry name" value="NOB1_Zn-bd"/>
</dbReference>
<dbReference type="Pfam" id="PF17146">
    <property type="entry name" value="PIN_6"/>
    <property type="match status" value="1"/>
</dbReference>
<dbReference type="Proteomes" id="UP000242814">
    <property type="component" value="Unassembled WGS sequence"/>
</dbReference>
<evidence type="ECO:0000256" key="8">
    <source>
        <dbReference type="SAM" id="MobiDB-lite"/>
    </source>
</evidence>
<dbReference type="InterPro" id="IPR036283">
    <property type="entry name" value="NOB1_Zf-like_sf"/>
</dbReference>
<evidence type="ECO:0000259" key="10">
    <source>
        <dbReference type="Pfam" id="PF08772"/>
    </source>
</evidence>
<dbReference type="EC" id="4.6.1.16" evidence="3"/>
<evidence type="ECO:0000259" key="9">
    <source>
        <dbReference type="Pfam" id="PF01974"/>
    </source>
</evidence>
<dbReference type="FunFam" id="3.40.50.1010:FF:000020">
    <property type="entry name" value="20S-pre-rRNA D-site endonuclease NOB1"/>
    <property type="match status" value="1"/>
</dbReference>
<dbReference type="CDD" id="cd09876">
    <property type="entry name" value="PIN_Nob1-like"/>
    <property type="match status" value="1"/>
</dbReference>
<evidence type="ECO:0000256" key="7">
    <source>
        <dbReference type="ARBA" id="ARBA00034031"/>
    </source>
</evidence>
<dbReference type="Gene3D" id="6.20.210.10">
    <property type="entry name" value="Nin one binding (NOB1), Zn-ribbon-like"/>
    <property type="match status" value="1"/>
</dbReference>
<dbReference type="SUPFAM" id="SSF53032">
    <property type="entry name" value="tRNA-intron endonuclease catalytic domain-like"/>
    <property type="match status" value="1"/>
</dbReference>
<comment type="catalytic activity">
    <reaction evidence="7">
        <text>pretRNA = a 3'-half-tRNA molecule with a 5'-OH end + a 5'-half-tRNA molecule with a 2',3'-cyclic phosphate end + an intron with a 2',3'-cyclic phosphate and a 5'-hydroxyl terminus.</text>
        <dbReference type="EC" id="4.6.1.16"/>
    </reaction>
</comment>
<dbReference type="InterPro" id="IPR006677">
    <property type="entry name" value="tRNA_intron_Endonuc_cat-like"/>
</dbReference>
<dbReference type="GO" id="GO:0000214">
    <property type="term" value="C:tRNA-intron endonuclease complex"/>
    <property type="evidence" value="ECO:0007669"/>
    <property type="project" value="TreeGrafter"/>
</dbReference>
<accession>A0A1D2J7Z3</accession>
<sequence>MADETPPKPIHTIILDAAPLIRNIPPVSTLLAQSHSLLTTPAVISEIRDPAARSRIETLYLPFLTQRTPKPDSVKFVAEFARKTGDRQVLSRQDLEVLALAYEIECERNGGDWRLRREPGQKGINGMPPVKGEEAVKGEGEEKSVTDNACGEGIVETVAAELGETVLDDKQREKSLGGLSDCLNGAEGTQPDEATTEDPIQAQTEVSEDDDEGDWITPSNIKKHQVKDAAAAAAASAETKTMQVATITGDFAMQNVLLRMNLNLLSPNNMQRIRRLNSYILRCHGCFTTTKEMNKQFCPCCGKPTLNRVSCSTSAGGAFKLHLKKNMQWNTRGNRYSIPKPTAGTSNGKWKGGGGQGGWGNGLILAEDQKEYVRAVTEEGRRTRKERDLMDDDYLPGIVTGERMKGGGRIKVTPNVTKGRYSNHALFIMAPYTTVISTVANGSADGDNNKILEIHNDEAKPRSPHPRRPNYKHIHRYPLPLHVHPLPPLIPHNPLSLVSIVLSYLTCFISPPHQHVFPAYFDPATSSVHVTDAKVIRALWEMGFFGKGSLSRSEPSWLEREKNRRGMIGDATSEEVTGKRRVERRERKLERARKEKEAIAEQLKAEALSRGIDSMDSALPSLETPVNGSVIKPDERNQEIPAQEKIVTTADLSTSGQHIANGNAENEPMNGVKIVRFSPVVEEKEYDLVKAPLSHVPEVSVPPKREHSLVLKNEEHLQLSNEEAFFLVYGLGVLQVYDSDRTTILTATSLLPLLRQHSYFPPRDSSMPGEPDDPFILSYVIYHHFRSLGWVIRSGVKFGVDYLLYNRGPVFSHAEFAVCLLPAYSDPYWRVTEERRQMIAKKQGRTWWWLHCVNRVQAQVKKSLILCYVEVPPPRPVAVDGERDCDELDIGALLKKYKVREMSIRRWVPNRSRD</sequence>
<dbReference type="Pfam" id="PF01974">
    <property type="entry name" value="tRNA_int_endo"/>
    <property type="match status" value="1"/>
</dbReference>
<evidence type="ECO:0000256" key="3">
    <source>
        <dbReference type="ARBA" id="ARBA00012573"/>
    </source>
</evidence>
<dbReference type="InterPro" id="IPR036167">
    <property type="entry name" value="tRNA_intron_Endo_cat-like_sf"/>
</dbReference>
<gene>
    <name evidence="12" type="ORF">ACO22_06362</name>
</gene>
<evidence type="ECO:0000256" key="4">
    <source>
        <dbReference type="ARBA" id="ARBA00022722"/>
    </source>
</evidence>
<dbReference type="GO" id="GO:0016787">
    <property type="term" value="F:hydrolase activity"/>
    <property type="evidence" value="ECO:0007669"/>
    <property type="project" value="UniProtKB-KW"/>
</dbReference>
<dbReference type="InterPro" id="IPR033411">
    <property type="entry name" value="Ribonuclease_PIN"/>
</dbReference>
<dbReference type="EMBL" id="LZYO01000338">
    <property type="protein sequence ID" value="ODH16401.1"/>
    <property type="molecule type" value="Genomic_DNA"/>
</dbReference>
<dbReference type="GO" id="GO:0003676">
    <property type="term" value="F:nucleic acid binding"/>
    <property type="evidence" value="ECO:0007669"/>
    <property type="project" value="InterPro"/>
</dbReference>
<dbReference type="GO" id="GO:0005737">
    <property type="term" value="C:cytoplasm"/>
    <property type="evidence" value="ECO:0007669"/>
    <property type="project" value="UniProtKB-ARBA"/>
</dbReference>
<evidence type="ECO:0000256" key="2">
    <source>
        <dbReference type="ARBA" id="ARBA00008078"/>
    </source>
</evidence>
<dbReference type="GO" id="GO:0000379">
    <property type="term" value="P:tRNA-type intron splice site recognition and cleavage"/>
    <property type="evidence" value="ECO:0007669"/>
    <property type="project" value="TreeGrafter"/>
</dbReference>
<feature type="domain" description="tRNA intron endonuclease catalytic" evidence="9">
    <location>
        <begin position="775"/>
        <end position="869"/>
    </location>
</feature>